<gene>
    <name evidence="2" type="ORF">ABFY20_10545</name>
</gene>
<dbReference type="EMBL" id="CP162511">
    <property type="protein sequence ID" value="XDI03791.1"/>
    <property type="molecule type" value="Genomic_DNA"/>
</dbReference>
<protein>
    <submittedName>
        <fullName evidence="2">Uncharacterized protein</fullName>
    </submittedName>
</protein>
<organism evidence="2">
    <name type="scientific">Herbiconiux sp. A18JL235</name>
    <dbReference type="NCBI Taxonomy" id="3152363"/>
    <lineage>
        <taxon>Bacteria</taxon>
        <taxon>Bacillati</taxon>
        <taxon>Actinomycetota</taxon>
        <taxon>Actinomycetes</taxon>
        <taxon>Micrococcales</taxon>
        <taxon>Microbacteriaceae</taxon>
        <taxon>Herbiconiux</taxon>
    </lineage>
</organism>
<accession>A0AB39BBK0</accession>
<proteinExistence type="predicted"/>
<evidence type="ECO:0000256" key="1">
    <source>
        <dbReference type="SAM" id="MobiDB-lite"/>
    </source>
</evidence>
<feature type="region of interest" description="Disordered" evidence="1">
    <location>
        <begin position="1"/>
        <end position="45"/>
    </location>
</feature>
<sequence>MARDDDKAQLGARLTGERDPRDPDGLLTLDDVTTGAEGDANGDGAAAVTEAARRRMTFPPRPGEDER</sequence>
<evidence type="ECO:0000313" key="2">
    <source>
        <dbReference type="EMBL" id="XDI03791.1"/>
    </source>
</evidence>
<name>A0AB39BBK0_9MICO</name>
<feature type="compositionally biased region" description="Low complexity" evidence="1">
    <location>
        <begin position="35"/>
        <end position="45"/>
    </location>
</feature>
<reference evidence="2" key="1">
    <citation type="submission" date="2024-05" db="EMBL/GenBank/DDBJ databases">
        <title>Herbiconiux sp. A18JL235.</title>
        <authorList>
            <person name="Zhang G."/>
        </authorList>
    </citation>
    <scope>NUCLEOTIDE SEQUENCE</scope>
    <source>
        <strain evidence="2">A18JL235</strain>
    </source>
</reference>
<dbReference type="AlphaFoldDB" id="A0AB39BBK0"/>
<dbReference type="RefSeq" id="WP_368496209.1">
    <property type="nucleotide sequence ID" value="NZ_CP162511.1"/>
</dbReference>
<feature type="compositionally biased region" description="Basic and acidic residues" evidence="1">
    <location>
        <begin position="15"/>
        <end position="24"/>
    </location>
</feature>